<dbReference type="SUPFAM" id="SSF54427">
    <property type="entry name" value="NTF2-like"/>
    <property type="match status" value="1"/>
</dbReference>
<dbReference type="InterPro" id="IPR032710">
    <property type="entry name" value="NTF2-like_dom_sf"/>
</dbReference>
<dbReference type="EMBL" id="PRDW01000003">
    <property type="protein sequence ID" value="PPB84480.1"/>
    <property type="molecule type" value="Genomic_DNA"/>
</dbReference>
<organism evidence="2 3">
    <name type="scientific">Mycetohabitans endofungorum</name>
    <dbReference type="NCBI Taxonomy" id="417203"/>
    <lineage>
        <taxon>Bacteria</taxon>
        <taxon>Pseudomonadati</taxon>
        <taxon>Pseudomonadota</taxon>
        <taxon>Betaproteobacteria</taxon>
        <taxon>Burkholderiales</taxon>
        <taxon>Burkholderiaceae</taxon>
        <taxon>Mycetohabitans</taxon>
    </lineage>
</organism>
<accession>A0A2P5KCQ1</accession>
<keyword evidence="3" id="KW-1185">Reference proteome</keyword>
<proteinExistence type="predicted"/>
<feature type="domain" description="SnoaL-like" evidence="1">
    <location>
        <begin position="13"/>
        <end position="129"/>
    </location>
</feature>
<protein>
    <submittedName>
        <fullName evidence="2">Uncharacterized protein (TIGR02246 family)</fullName>
    </submittedName>
</protein>
<dbReference type="InterPro" id="IPR037401">
    <property type="entry name" value="SnoaL-like"/>
</dbReference>
<evidence type="ECO:0000313" key="2">
    <source>
        <dbReference type="EMBL" id="PPB84480.1"/>
    </source>
</evidence>
<dbReference type="Pfam" id="PF13474">
    <property type="entry name" value="SnoaL_3"/>
    <property type="match status" value="1"/>
</dbReference>
<comment type="caution">
    <text evidence="2">The sequence shown here is derived from an EMBL/GenBank/DDBJ whole genome shotgun (WGS) entry which is preliminary data.</text>
</comment>
<reference evidence="2 3" key="1">
    <citation type="submission" date="2018-01" db="EMBL/GenBank/DDBJ databases">
        <title>Genomic Encyclopedia of Type Strains, Phase III (KMG-III): the genomes of soil and plant-associated and newly described type strains.</title>
        <authorList>
            <person name="Whitman W."/>
        </authorList>
    </citation>
    <scope>NUCLEOTIDE SEQUENCE [LARGE SCALE GENOMIC DNA]</scope>
    <source>
        <strain evidence="2 3">HKI456</strain>
    </source>
</reference>
<evidence type="ECO:0000259" key="1">
    <source>
        <dbReference type="Pfam" id="PF13474"/>
    </source>
</evidence>
<evidence type="ECO:0000313" key="3">
    <source>
        <dbReference type="Proteomes" id="UP000243096"/>
    </source>
</evidence>
<gene>
    <name evidence="2" type="ORF">B0O95_103170</name>
</gene>
<dbReference type="OrthoDB" id="5767026at2"/>
<dbReference type="AlphaFoldDB" id="A0A2P5KCQ1"/>
<dbReference type="Proteomes" id="UP000243096">
    <property type="component" value="Unassembled WGS sequence"/>
</dbReference>
<dbReference type="Gene3D" id="3.10.450.50">
    <property type="match status" value="1"/>
</dbReference>
<sequence length="148" mass="16341">MPRFARLFDAAADALNAYYQAIADANLDHAMSLWIDEEFASCICADGTHMHGLSEIRDGLAKQFEAARVTIEPVDIRVHDSLSTVVYAIAEAHRPADQTEPATMVFSTYVLVHERGEWRIAHIHASPMPDKAAGQFAAKMRHGQGSLH</sequence>
<name>A0A2P5KCQ1_9BURK</name>
<dbReference type="RefSeq" id="WP_104076760.1">
    <property type="nucleotide sequence ID" value="NZ_CP062178.1"/>
</dbReference>